<sequence>MFSSESAPEAFDLASSRPPSHACKLNTVFRLSVVYSLSWTYGKVTIQQAIQSEQADVVLQLAEEHRKAAKVTAKHAIGGSKAACDCISIATPRKSHPEATLRILAFFVLGLNLFAAFIHVLDLAEGAMPGKSLLIDFVGLKTAPRPMVILGLDAFITVYQLVTLYIGYLSFPAPNGTSQGFPVDPLLPPHRSRRPNELYRASAKEVIFQNREDDEESQILHARKNEGRAGTQASNPRRSRPNRNDGPLREQEEAEYDAYSEDDDLLQRTDPDGDVLGDTYEYHRSSSKEEPYTIVDIPILFMLKTILTYPRPSSITSLDTSTATETIPTPERTSTESTDIPQRPRMSSATSADLRIQALGGLYPGTSSNTAGASDPSGEEDGRTEYRRMPGGYSRPST</sequence>
<evidence type="ECO:0000313" key="2">
    <source>
        <dbReference type="Proteomes" id="UP001234202"/>
    </source>
</evidence>
<dbReference type="EMBL" id="JASBWV010000004">
    <property type="protein sequence ID" value="KAJ9126704.1"/>
    <property type="molecule type" value="Genomic_DNA"/>
</dbReference>
<dbReference type="Proteomes" id="UP001234202">
    <property type="component" value="Unassembled WGS sequence"/>
</dbReference>
<protein>
    <submittedName>
        <fullName evidence="1">Uncharacterized protein</fullName>
    </submittedName>
</protein>
<accession>A0ACC2XTK4</accession>
<gene>
    <name evidence="1" type="ORF">QFC24_001735</name>
</gene>
<proteinExistence type="predicted"/>
<organism evidence="1 2">
    <name type="scientific">Naganishia onofrii</name>
    <dbReference type="NCBI Taxonomy" id="1851511"/>
    <lineage>
        <taxon>Eukaryota</taxon>
        <taxon>Fungi</taxon>
        <taxon>Dikarya</taxon>
        <taxon>Basidiomycota</taxon>
        <taxon>Agaricomycotina</taxon>
        <taxon>Tremellomycetes</taxon>
        <taxon>Filobasidiales</taxon>
        <taxon>Filobasidiaceae</taxon>
        <taxon>Naganishia</taxon>
    </lineage>
</organism>
<comment type="caution">
    <text evidence="1">The sequence shown here is derived from an EMBL/GenBank/DDBJ whole genome shotgun (WGS) entry which is preliminary data.</text>
</comment>
<keyword evidence="2" id="KW-1185">Reference proteome</keyword>
<evidence type="ECO:0000313" key="1">
    <source>
        <dbReference type="EMBL" id="KAJ9126704.1"/>
    </source>
</evidence>
<reference evidence="1" key="1">
    <citation type="submission" date="2023-04" db="EMBL/GenBank/DDBJ databases">
        <title>Draft Genome sequencing of Naganishia species isolated from polar environments using Oxford Nanopore Technology.</title>
        <authorList>
            <person name="Leo P."/>
            <person name="Venkateswaran K."/>
        </authorList>
    </citation>
    <scope>NUCLEOTIDE SEQUENCE</scope>
    <source>
        <strain evidence="1">DBVPG 5303</strain>
    </source>
</reference>
<name>A0ACC2XTK4_9TREE</name>